<proteinExistence type="predicted"/>
<dbReference type="Proteomes" id="UP000759537">
    <property type="component" value="Unassembled WGS sequence"/>
</dbReference>
<keyword evidence="3" id="KW-0732">Signal</keyword>
<keyword evidence="2" id="KW-0472">Membrane</keyword>
<keyword evidence="5" id="KW-1185">Reference proteome</keyword>
<keyword evidence="2" id="KW-0812">Transmembrane</keyword>
<feature type="compositionally biased region" description="Low complexity" evidence="1">
    <location>
        <begin position="161"/>
        <end position="196"/>
    </location>
</feature>
<reference evidence="4" key="2">
    <citation type="journal article" date="2020" name="Nat. Commun.">
        <title>Large-scale genome sequencing of mycorrhizal fungi provides insights into the early evolution of symbiotic traits.</title>
        <authorList>
            <person name="Miyauchi S."/>
            <person name="Kiss E."/>
            <person name="Kuo A."/>
            <person name="Drula E."/>
            <person name="Kohler A."/>
            <person name="Sanchez-Garcia M."/>
            <person name="Morin E."/>
            <person name="Andreopoulos B."/>
            <person name="Barry K.W."/>
            <person name="Bonito G."/>
            <person name="Buee M."/>
            <person name="Carver A."/>
            <person name="Chen C."/>
            <person name="Cichocki N."/>
            <person name="Clum A."/>
            <person name="Culley D."/>
            <person name="Crous P.W."/>
            <person name="Fauchery L."/>
            <person name="Girlanda M."/>
            <person name="Hayes R.D."/>
            <person name="Keri Z."/>
            <person name="LaButti K."/>
            <person name="Lipzen A."/>
            <person name="Lombard V."/>
            <person name="Magnuson J."/>
            <person name="Maillard F."/>
            <person name="Murat C."/>
            <person name="Nolan M."/>
            <person name="Ohm R.A."/>
            <person name="Pangilinan J."/>
            <person name="Pereira M.F."/>
            <person name="Perotto S."/>
            <person name="Peter M."/>
            <person name="Pfister S."/>
            <person name="Riley R."/>
            <person name="Sitrit Y."/>
            <person name="Stielow J.B."/>
            <person name="Szollosi G."/>
            <person name="Zifcakova L."/>
            <person name="Stursova M."/>
            <person name="Spatafora J.W."/>
            <person name="Tedersoo L."/>
            <person name="Vaario L.M."/>
            <person name="Yamada A."/>
            <person name="Yan M."/>
            <person name="Wang P."/>
            <person name="Xu J."/>
            <person name="Bruns T."/>
            <person name="Baldrian P."/>
            <person name="Vilgalys R."/>
            <person name="Dunand C."/>
            <person name="Henrissat B."/>
            <person name="Grigoriev I.V."/>
            <person name="Hibbett D."/>
            <person name="Nagy L.G."/>
            <person name="Martin F.M."/>
        </authorList>
    </citation>
    <scope>NUCLEOTIDE SEQUENCE</scope>
    <source>
        <strain evidence="4">Prilba</strain>
    </source>
</reference>
<protein>
    <submittedName>
        <fullName evidence="4">Uncharacterized protein</fullName>
    </submittedName>
</protein>
<feature type="chain" id="PRO_5040461295" evidence="3">
    <location>
        <begin position="21"/>
        <end position="332"/>
    </location>
</feature>
<feature type="region of interest" description="Disordered" evidence="1">
    <location>
        <begin position="158"/>
        <end position="196"/>
    </location>
</feature>
<sequence length="332" mass="34962">MSLLATPLTFLLFFSGFTVAQIVSPNCESTWSWSFNSLNQDPCKVAATMLGTCNGNTFTIGPLQPGYSYYGPSGVDDSNLCKCSTVGYSLLSACGGCQGASWITWSEYAFNCTKTLPSPQFPNAVPSGIRVPHWALLDPTYENLWDFNQSYIAGDTPEVLPGQVPGSPASSSSLRGSSTPTTAPAGIPTATGGHSSNGGAIAGGIVGGLAAISLVVAGLLFYRRRRRLLASSAMPESAGANVFPHMDQVPRPMSDHETLASSFPETTSLMKPYCFSNPQNPDDPSTYPAFPGTPNGSYIPSQTTPLTSSRNLYTVATMPSPQPQGYPGLPMV</sequence>
<organism evidence="4 5">
    <name type="scientific">Russula ochroleuca</name>
    <dbReference type="NCBI Taxonomy" id="152965"/>
    <lineage>
        <taxon>Eukaryota</taxon>
        <taxon>Fungi</taxon>
        <taxon>Dikarya</taxon>
        <taxon>Basidiomycota</taxon>
        <taxon>Agaricomycotina</taxon>
        <taxon>Agaricomycetes</taxon>
        <taxon>Russulales</taxon>
        <taxon>Russulaceae</taxon>
        <taxon>Russula</taxon>
    </lineage>
</organism>
<name>A0A9P5JUC5_9AGAM</name>
<evidence type="ECO:0000256" key="1">
    <source>
        <dbReference type="SAM" id="MobiDB-lite"/>
    </source>
</evidence>
<gene>
    <name evidence="4" type="ORF">DFH94DRAFT_686827</name>
</gene>
<feature type="transmembrane region" description="Helical" evidence="2">
    <location>
        <begin position="200"/>
        <end position="222"/>
    </location>
</feature>
<evidence type="ECO:0000256" key="2">
    <source>
        <dbReference type="SAM" id="Phobius"/>
    </source>
</evidence>
<reference evidence="4" key="1">
    <citation type="submission" date="2019-10" db="EMBL/GenBank/DDBJ databases">
        <authorList>
            <consortium name="DOE Joint Genome Institute"/>
            <person name="Kuo A."/>
            <person name="Miyauchi S."/>
            <person name="Kiss E."/>
            <person name="Drula E."/>
            <person name="Kohler A."/>
            <person name="Sanchez-Garcia M."/>
            <person name="Andreopoulos B."/>
            <person name="Barry K.W."/>
            <person name="Bonito G."/>
            <person name="Buee M."/>
            <person name="Carver A."/>
            <person name="Chen C."/>
            <person name="Cichocki N."/>
            <person name="Clum A."/>
            <person name="Culley D."/>
            <person name="Crous P.W."/>
            <person name="Fauchery L."/>
            <person name="Girlanda M."/>
            <person name="Hayes R."/>
            <person name="Keri Z."/>
            <person name="LaButti K."/>
            <person name="Lipzen A."/>
            <person name="Lombard V."/>
            <person name="Magnuson J."/>
            <person name="Maillard F."/>
            <person name="Morin E."/>
            <person name="Murat C."/>
            <person name="Nolan M."/>
            <person name="Ohm R."/>
            <person name="Pangilinan J."/>
            <person name="Pereira M."/>
            <person name="Perotto S."/>
            <person name="Peter M."/>
            <person name="Riley R."/>
            <person name="Sitrit Y."/>
            <person name="Stielow B."/>
            <person name="Szollosi G."/>
            <person name="Zifcakova L."/>
            <person name="Stursova M."/>
            <person name="Spatafora J.W."/>
            <person name="Tedersoo L."/>
            <person name="Vaario L.-M."/>
            <person name="Yamada A."/>
            <person name="Yan M."/>
            <person name="Wang P."/>
            <person name="Xu J."/>
            <person name="Bruns T."/>
            <person name="Baldrian P."/>
            <person name="Vilgalys R."/>
            <person name="Henrissat B."/>
            <person name="Grigoriev I.V."/>
            <person name="Hibbett D."/>
            <person name="Nagy L.G."/>
            <person name="Martin F.M."/>
        </authorList>
    </citation>
    <scope>NUCLEOTIDE SEQUENCE</scope>
    <source>
        <strain evidence="4">Prilba</strain>
    </source>
</reference>
<evidence type="ECO:0000313" key="4">
    <source>
        <dbReference type="EMBL" id="KAF8463021.1"/>
    </source>
</evidence>
<accession>A0A9P5JUC5</accession>
<feature type="signal peptide" evidence="3">
    <location>
        <begin position="1"/>
        <end position="20"/>
    </location>
</feature>
<dbReference type="EMBL" id="WHVB01000082">
    <property type="protein sequence ID" value="KAF8463021.1"/>
    <property type="molecule type" value="Genomic_DNA"/>
</dbReference>
<evidence type="ECO:0000313" key="5">
    <source>
        <dbReference type="Proteomes" id="UP000759537"/>
    </source>
</evidence>
<dbReference type="OrthoDB" id="3362711at2759"/>
<comment type="caution">
    <text evidence="4">The sequence shown here is derived from an EMBL/GenBank/DDBJ whole genome shotgun (WGS) entry which is preliminary data.</text>
</comment>
<dbReference type="AlphaFoldDB" id="A0A9P5JUC5"/>
<evidence type="ECO:0000256" key="3">
    <source>
        <dbReference type="SAM" id="SignalP"/>
    </source>
</evidence>
<keyword evidence="2" id="KW-1133">Transmembrane helix</keyword>